<keyword evidence="2" id="KW-1185">Reference proteome</keyword>
<evidence type="ECO:0000313" key="2">
    <source>
        <dbReference type="Proteomes" id="UP001387447"/>
    </source>
</evidence>
<comment type="caution">
    <text evidence="1">The sequence shown here is derived from an EMBL/GenBank/DDBJ whole genome shotgun (WGS) entry which is preliminary data.</text>
</comment>
<dbReference type="Proteomes" id="UP001387447">
    <property type="component" value="Unassembled WGS sequence"/>
</dbReference>
<gene>
    <name evidence="1" type="ORF">AAEJ74_08640</name>
</gene>
<reference evidence="1 2" key="1">
    <citation type="journal article" date="2024" name="Front. Microbiol.">
        <title>Transcriptomic insights into the dominance of two phototrophs throughout the water column of a tropical hypersaline-alkaline crater lake (Dziani Dzaha, Mayotte).</title>
        <authorList>
            <person name="Duperron S."/>
            <person name="Halary S."/>
            <person name="Bouly J.-P."/>
            <person name="Roussel T."/>
            <person name="Hugoni M."/>
            <person name="Bruto M."/>
            <person name="Oger P."/>
            <person name="Duval C."/>
            <person name="Woo A."/>
            <person name="Jezequiel D."/>
            <person name="Ader M."/>
            <person name="Leboulanger C."/>
            <person name="Agogue H."/>
            <person name="Grossi V."/>
            <person name="Trousselier M."/>
            <person name="Bernard C."/>
        </authorList>
    </citation>
    <scope>NUCLEOTIDE SEQUENCE [LARGE SCALE GENOMIC DNA]</scope>
    <source>
        <strain evidence="1 2">PMC 851.14</strain>
    </source>
</reference>
<name>A0ABU9EIL7_LIMFS</name>
<sequence length="44" mass="4452">MVKLAENAIAPQKTAAGKRPVLVGAGARSAIEKTSQLPAPALLL</sequence>
<dbReference type="EMBL" id="JBBWYZ010000006">
    <property type="protein sequence ID" value="MEK9511757.1"/>
    <property type="molecule type" value="Genomic_DNA"/>
</dbReference>
<accession>A0ABU9EIL7</accession>
<protein>
    <submittedName>
        <fullName evidence="1">Uncharacterized protein</fullName>
    </submittedName>
</protein>
<evidence type="ECO:0000313" key="1">
    <source>
        <dbReference type="EMBL" id="MEK9511757.1"/>
    </source>
</evidence>
<proteinExistence type="predicted"/>
<dbReference type="RefSeq" id="WP_280949148.1">
    <property type="nucleotide sequence ID" value="NZ_JBBWYZ010000006.1"/>
</dbReference>
<organism evidence="1 2">
    <name type="scientific">Limnospira fusiformis PMC 851.14</name>
    <dbReference type="NCBI Taxonomy" id="2219512"/>
    <lineage>
        <taxon>Bacteria</taxon>
        <taxon>Bacillati</taxon>
        <taxon>Cyanobacteriota</taxon>
        <taxon>Cyanophyceae</taxon>
        <taxon>Oscillatoriophycideae</taxon>
        <taxon>Oscillatoriales</taxon>
        <taxon>Sirenicapillariaceae</taxon>
        <taxon>Limnospira</taxon>
    </lineage>
</organism>